<reference evidence="2" key="1">
    <citation type="submission" date="2021-05" db="EMBL/GenBank/DDBJ databases">
        <authorList>
            <person name="Alioto T."/>
            <person name="Alioto T."/>
            <person name="Gomez Garrido J."/>
        </authorList>
    </citation>
    <scope>NUCLEOTIDE SEQUENCE</scope>
</reference>
<feature type="transmembrane region" description="Helical" evidence="1">
    <location>
        <begin position="48"/>
        <end position="70"/>
    </location>
</feature>
<keyword evidence="1" id="KW-0812">Transmembrane</keyword>
<dbReference type="EMBL" id="HBUF01519744">
    <property type="protein sequence ID" value="CAG6748595.1"/>
    <property type="molecule type" value="Transcribed_RNA"/>
</dbReference>
<protein>
    <recommendedName>
        <fullName evidence="3">Transmembrane protein</fullName>
    </recommendedName>
</protein>
<accession>A0A8D8ZJ03</accession>
<name>A0A8D8ZJ03_9HEMI</name>
<evidence type="ECO:0000256" key="1">
    <source>
        <dbReference type="SAM" id="Phobius"/>
    </source>
</evidence>
<evidence type="ECO:0008006" key="3">
    <source>
        <dbReference type="Google" id="ProtNLM"/>
    </source>
</evidence>
<sequence length="99" mass="11288">MKKLKNSTREQRNCLRILFQFVPYLPSSLFPCFFSSCVFPRFSLSSVLSPYILLLLFSTLSLSLSPFPFISSSLPPLSLFDLFLYSSLSSRPPLLPPPY</sequence>
<keyword evidence="1" id="KW-1133">Transmembrane helix</keyword>
<evidence type="ECO:0000313" key="2">
    <source>
        <dbReference type="EMBL" id="CAG6748595.1"/>
    </source>
</evidence>
<dbReference type="AlphaFoldDB" id="A0A8D8ZJ03"/>
<keyword evidence="1" id="KW-0472">Membrane</keyword>
<proteinExistence type="predicted"/>
<organism evidence="2">
    <name type="scientific">Cacopsylla melanoneura</name>
    <dbReference type="NCBI Taxonomy" id="428564"/>
    <lineage>
        <taxon>Eukaryota</taxon>
        <taxon>Metazoa</taxon>
        <taxon>Ecdysozoa</taxon>
        <taxon>Arthropoda</taxon>
        <taxon>Hexapoda</taxon>
        <taxon>Insecta</taxon>
        <taxon>Pterygota</taxon>
        <taxon>Neoptera</taxon>
        <taxon>Paraneoptera</taxon>
        <taxon>Hemiptera</taxon>
        <taxon>Sternorrhyncha</taxon>
        <taxon>Psylloidea</taxon>
        <taxon>Psyllidae</taxon>
        <taxon>Psyllinae</taxon>
        <taxon>Cacopsylla</taxon>
    </lineage>
</organism>